<accession>A0A3G4ZND8</accession>
<reference evidence="1" key="1">
    <citation type="submission" date="2018-10" db="EMBL/GenBank/DDBJ databases">
        <title>Hidden diversity of soil giant viruses.</title>
        <authorList>
            <person name="Schulz F."/>
            <person name="Alteio L."/>
            <person name="Goudeau D."/>
            <person name="Ryan E.M."/>
            <person name="Malmstrom R.R."/>
            <person name="Blanchard J."/>
            <person name="Woyke T."/>
        </authorList>
    </citation>
    <scope>NUCLEOTIDE SEQUENCE</scope>
    <source>
        <strain evidence="1">TEV1</strain>
    </source>
</reference>
<proteinExistence type="predicted"/>
<dbReference type="EMBL" id="MK071984">
    <property type="protein sequence ID" value="AYV76378.1"/>
    <property type="molecule type" value="Genomic_DNA"/>
</dbReference>
<sequence length="235" mass="27410">MSDKQQILEPLASVAKIILLPFESDVTKIQIRSHGIHYDDPDTYTLAIFNSLKRTWKHDNRDDIAVLLDMLINYFDWYLINIPKESSREKFNKFAKLCIKGLEKLQHVYRKETSNAIPALQYYITLTKIILENPDKYKNNDEFKKFLPNIKKDNINMVDISSIKKIWTEDEIETVFTDIFACFDENLEKKTNEFTLDKVKGLIMLLDGKDAYFAKTIRKSLYGGSTGETDNVEAF</sequence>
<protein>
    <submittedName>
        <fullName evidence="1">Uncharacterized protein</fullName>
    </submittedName>
</protein>
<gene>
    <name evidence="1" type="ORF">Terrestrivirus6_4</name>
</gene>
<organism evidence="1">
    <name type="scientific">Terrestrivirus sp</name>
    <dbReference type="NCBI Taxonomy" id="2487775"/>
    <lineage>
        <taxon>Viruses</taxon>
        <taxon>Varidnaviria</taxon>
        <taxon>Bamfordvirae</taxon>
        <taxon>Nucleocytoviricota</taxon>
        <taxon>Megaviricetes</taxon>
        <taxon>Imitervirales</taxon>
        <taxon>Mimiviridae</taxon>
        <taxon>Klosneuvirinae</taxon>
    </lineage>
</organism>
<evidence type="ECO:0000313" key="1">
    <source>
        <dbReference type="EMBL" id="AYV76378.1"/>
    </source>
</evidence>
<name>A0A3G4ZND8_9VIRU</name>